<proteinExistence type="predicted"/>
<keyword evidence="1" id="KW-0732">Signal</keyword>
<dbReference type="RefSeq" id="XP_008711045.1">
    <property type="nucleotide sequence ID" value="XM_008712823.1"/>
</dbReference>
<keyword evidence="3" id="KW-1185">Reference proteome</keyword>
<feature type="signal peptide" evidence="1">
    <location>
        <begin position="1"/>
        <end position="16"/>
    </location>
</feature>
<dbReference type="PROSITE" id="PS51257">
    <property type="entry name" value="PROKAR_LIPOPROTEIN"/>
    <property type="match status" value="1"/>
</dbReference>
<accession>W2SE64</accession>
<protein>
    <recommendedName>
        <fullName evidence="4">Extracellular membrane protein CFEM domain-containing protein</fullName>
    </recommendedName>
</protein>
<gene>
    <name evidence="2" type="ORF">HMPREF1541_00517</name>
</gene>
<dbReference type="VEuPathDB" id="FungiDB:HMPREF1541_00517"/>
<dbReference type="Proteomes" id="UP000030752">
    <property type="component" value="Unassembled WGS sequence"/>
</dbReference>
<dbReference type="EMBL" id="KB822711">
    <property type="protein sequence ID" value="ETN46333.1"/>
    <property type="molecule type" value="Genomic_DNA"/>
</dbReference>
<feature type="chain" id="PRO_5004824540" description="Extracellular membrane protein CFEM domain-containing protein" evidence="1">
    <location>
        <begin position="17"/>
        <end position="170"/>
    </location>
</feature>
<dbReference type="InParanoid" id="W2SE64"/>
<name>W2SE64_CYPE1</name>
<dbReference type="GeneID" id="19967856"/>
<evidence type="ECO:0000313" key="3">
    <source>
        <dbReference type="Proteomes" id="UP000030752"/>
    </source>
</evidence>
<reference evidence="2 3" key="1">
    <citation type="submission" date="2013-03" db="EMBL/GenBank/DDBJ databases">
        <title>The Genome Sequence of Phialophora europaea CBS 101466.</title>
        <authorList>
            <consortium name="The Broad Institute Genomics Platform"/>
            <person name="Cuomo C."/>
            <person name="de Hoog S."/>
            <person name="Gorbushina A."/>
            <person name="Walker B."/>
            <person name="Young S.K."/>
            <person name="Zeng Q."/>
            <person name="Gargeya S."/>
            <person name="Fitzgerald M."/>
            <person name="Haas B."/>
            <person name="Abouelleil A."/>
            <person name="Allen A.W."/>
            <person name="Alvarado L."/>
            <person name="Arachchi H.M."/>
            <person name="Berlin A.M."/>
            <person name="Chapman S.B."/>
            <person name="Gainer-Dewar J."/>
            <person name="Goldberg J."/>
            <person name="Griggs A."/>
            <person name="Gujja S."/>
            <person name="Hansen M."/>
            <person name="Howarth C."/>
            <person name="Imamovic A."/>
            <person name="Ireland A."/>
            <person name="Larimer J."/>
            <person name="McCowan C."/>
            <person name="Murphy C."/>
            <person name="Pearson M."/>
            <person name="Poon T.W."/>
            <person name="Priest M."/>
            <person name="Roberts A."/>
            <person name="Saif S."/>
            <person name="Shea T."/>
            <person name="Sisk P."/>
            <person name="Sykes S."/>
            <person name="Wortman J."/>
            <person name="Nusbaum C."/>
            <person name="Birren B."/>
        </authorList>
    </citation>
    <scope>NUCLEOTIDE SEQUENCE [LARGE SCALE GENOMIC DNA]</scope>
    <source>
        <strain evidence="2 3">CBS 101466</strain>
    </source>
</reference>
<dbReference type="AlphaFoldDB" id="W2SE64"/>
<dbReference type="OrthoDB" id="2507140at2759"/>
<evidence type="ECO:0000313" key="2">
    <source>
        <dbReference type="EMBL" id="ETN46333.1"/>
    </source>
</evidence>
<dbReference type="HOGENOM" id="CLU_104756_2_0_1"/>
<evidence type="ECO:0000256" key="1">
    <source>
        <dbReference type="SAM" id="SignalP"/>
    </source>
</evidence>
<organism evidence="2 3">
    <name type="scientific">Cyphellophora europaea (strain CBS 101466)</name>
    <name type="common">Phialophora europaea</name>
    <dbReference type="NCBI Taxonomy" id="1220924"/>
    <lineage>
        <taxon>Eukaryota</taxon>
        <taxon>Fungi</taxon>
        <taxon>Dikarya</taxon>
        <taxon>Ascomycota</taxon>
        <taxon>Pezizomycotina</taxon>
        <taxon>Eurotiomycetes</taxon>
        <taxon>Chaetothyriomycetidae</taxon>
        <taxon>Chaetothyriales</taxon>
        <taxon>Cyphellophoraceae</taxon>
        <taxon>Cyphellophora</taxon>
    </lineage>
</organism>
<dbReference type="eggNOG" id="ENOG502SEV8">
    <property type="taxonomic scope" value="Eukaryota"/>
</dbReference>
<sequence>MKYTGVIAAFAAVAAAQSVTSTGSSSTPTGSSSSCDAQNILDACKATIQGQINTCKANDYSCLCENYGNLLTCYNNCPNDIGVGTVQQQRDQNCNAASVYGTTTSYGTASSTASSASATGSDSETAAHSGFASATESDGAQSTNSDSGAAALQIGANLLFAAGTAAYLFL</sequence>
<evidence type="ECO:0008006" key="4">
    <source>
        <dbReference type="Google" id="ProtNLM"/>
    </source>
</evidence>
<dbReference type="STRING" id="1220924.W2SE64"/>